<gene>
    <name evidence="1" type="ORF">N8I77_003374</name>
</gene>
<evidence type="ECO:0000313" key="2">
    <source>
        <dbReference type="Proteomes" id="UP001265746"/>
    </source>
</evidence>
<protein>
    <submittedName>
        <fullName evidence="1">Uncharacterized protein</fullName>
    </submittedName>
</protein>
<evidence type="ECO:0000313" key="1">
    <source>
        <dbReference type="EMBL" id="KAK2609903.1"/>
    </source>
</evidence>
<accession>A0AAD9SJ42</accession>
<name>A0AAD9SJ42_PHOAM</name>
<dbReference type="AlphaFoldDB" id="A0AAD9SJ42"/>
<keyword evidence="2" id="KW-1185">Reference proteome</keyword>
<sequence length="137" mass="15497">MGKEVSAIYHALIKTPPLGVKTKTLREIKKLANRHKIPSLVFKTGSGRCGLTYAESGEQKAVQRFEQDLRGLTNRRQTFATIVPAMKAPIQEDRATRPSGERYVYVDGLAKFGTEMARRSLRDWWADIVKKGSLKDY</sequence>
<dbReference type="EMBL" id="JAUJFL010000002">
    <property type="protein sequence ID" value="KAK2609903.1"/>
    <property type="molecule type" value="Genomic_DNA"/>
</dbReference>
<organism evidence="1 2">
    <name type="scientific">Phomopsis amygdali</name>
    <name type="common">Fusicoccum amygdali</name>
    <dbReference type="NCBI Taxonomy" id="1214568"/>
    <lineage>
        <taxon>Eukaryota</taxon>
        <taxon>Fungi</taxon>
        <taxon>Dikarya</taxon>
        <taxon>Ascomycota</taxon>
        <taxon>Pezizomycotina</taxon>
        <taxon>Sordariomycetes</taxon>
        <taxon>Sordariomycetidae</taxon>
        <taxon>Diaporthales</taxon>
        <taxon>Diaporthaceae</taxon>
        <taxon>Diaporthe</taxon>
    </lineage>
</organism>
<comment type="caution">
    <text evidence="1">The sequence shown here is derived from an EMBL/GenBank/DDBJ whole genome shotgun (WGS) entry which is preliminary data.</text>
</comment>
<reference evidence="1" key="1">
    <citation type="submission" date="2023-06" db="EMBL/GenBank/DDBJ databases">
        <authorList>
            <person name="Noh H."/>
        </authorList>
    </citation>
    <scope>NUCLEOTIDE SEQUENCE</scope>
    <source>
        <strain evidence="1">DUCC20226</strain>
    </source>
</reference>
<proteinExistence type="predicted"/>
<dbReference type="Proteomes" id="UP001265746">
    <property type="component" value="Unassembled WGS sequence"/>
</dbReference>